<dbReference type="AlphaFoldDB" id="A0A1H0ATK7"/>
<sequence length="1201" mass="132981">MTLSCSPGKTWFSVTFLLLVCSIRFSSQAQWSDTYSPAKLTLPSPTAASLGVYGATQIGYYSGTPDISIPLYELKTNNHSIPVTLRYNSSGTRVAENASWVGLGWSLSAGGVVTQTIRGSDDFINYGYSTAGAIPLYVTVPEGPDKYYFDEMSKNRNDGEPDVISYNFGNYSGRFVIGKNSDGKKIFMDQQNNLKIERISERWVVIDPQGYKYYLGATEAADDFNYSGTSELSDNASFRQDFSRFANNASYLDSIVSPNKEVVKFIYERKSRSYSLINRTEMLYNVLKYVGGCTGNTVQLPSFVEAYTASRQLIHDVNLKQIISSSGTVDFITTDREDLEYSGTVKPGKLSEIIVRDLAGKQLKRYVLSYSYFGSANASGRLKLDRITEYGDKGKANAPYEFTYANPNGVPQKYTKAIDHWGYYNGQNNQILVQAESVEGGDLFFPGANRTPDSVYNYPMAGVISSIKYPTGGTTAFEFELHDYSNPSGEDRFAKKRVGVTAAARPGNEWNENSIAFTLTDTAVVSLDYGYMKFDENANSLQGVQTQFVYLYLPNGSIQSWGNWPCPSQPDPTCGMESGTRQFKDMKLYPGAYRLEVRYLQGYSTSAAVNWDKKVKLNQRKGGGLRVKSIANYENGQKKNIRKFQYTSDGKTTGFLMIQPKYDFYTYVEANPGQAGCTMGAYYIGRGSNTIYAPGLNSNGTIVGYSKVTELIGENGEGGRTEYFFHNSPSVTPEFPFIPTLTEPLNGRAALVLNYDVNGKLVKKVGSEYEMKVSSSLKGVKLYQSPMTAGATNPTYIIQYYDNLSTWNVLTKETESEYDGNNNETIKAVKDYFYGNALHKELTKKTVATSTGAVSSVEYKYPQDLSGPMAGLLVAKDQIGIVLEESQTKNGSFMKIKNDYANDSRTNIALPQLIRTISSADNKEEVRLRYHDYDLKGNLLSVSKESGQKISYVRAYNGLYPIAMVENAGYSQIESLLGGAEVVKNFANKSNPTDAEVNAFLAPLRNPVNLKDAMLSTYTYQPLVGVTSSTDPKGQTVYYVYDEFQRLAHILDNKKNIVKSFSYFFKDAGVAVPDPVFQSAAISRLFVKNNCQPGETGSSVYYSLAKGAYTSNTQIDADNKALADVNSKGQAYANANGNCTIVCSGDDKKMVHGVCETGIRVNVSSEFIRPGSYRCTYHYEWSDGTRSENYYETNTADCPIS</sequence>
<organism evidence="3 4">
    <name type="scientific">Pedobacter steynii</name>
    <dbReference type="NCBI Taxonomy" id="430522"/>
    <lineage>
        <taxon>Bacteria</taxon>
        <taxon>Pseudomonadati</taxon>
        <taxon>Bacteroidota</taxon>
        <taxon>Sphingobacteriia</taxon>
        <taxon>Sphingobacteriales</taxon>
        <taxon>Sphingobacteriaceae</taxon>
        <taxon>Pedobacter</taxon>
    </lineage>
</organism>
<gene>
    <name evidence="3" type="ORF">SAMN05421820_107199</name>
</gene>
<accession>A0A1H0ATK7</accession>
<evidence type="ECO:0000313" key="3">
    <source>
        <dbReference type="EMBL" id="SDN36808.1"/>
    </source>
</evidence>
<dbReference type="RefSeq" id="WP_074610383.1">
    <property type="nucleotide sequence ID" value="NZ_FNGY01000007.1"/>
</dbReference>
<dbReference type="Pfam" id="PF19404">
    <property type="entry name" value="DUF5977"/>
    <property type="match status" value="1"/>
</dbReference>
<protein>
    <submittedName>
        <fullName evidence="3">YD repeat-containing protein</fullName>
    </submittedName>
</protein>
<keyword evidence="1" id="KW-0732">Signal</keyword>
<feature type="chain" id="PRO_5010172406" evidence="1">
    <location>
        <begin position="30"/>
        <end position="1201"/>
    </location>
</feature>
<proteinExistence type="predicted"/>
<dbReference type="OrthoDB" id="903892at2"/>
<name>A0A1H0ATK7_9SPHI</name>
<feature type="signal peptide" evidence="1">
    <location>
        <begin position="1"/>
        <end position="29"/>
    </location>
</feature>
<dbReference type="Gene3D" id="2.180.10.10">
    <property type="entry name" value="RHS repeat-associated core"/>
    <property type="match status" value="1"/>
</dbReference>
<evidence type="ECO:0000259" key="2">
    <source>
        <dbReference type="Pfam" id="PF19404"/>
    </source>
</evidence>
<dbReference type="InterPro" id="IPR046020">
    <property type="entry name" value="DUF5977"/>
</dbReference>
<dbReference type="EMBL" id="FNGY01000007">
    <property type="protein sequence ID" value="SDN36808.1"/>
    <property type="molecule type" value="Genomic_DNA"/>
</dbReference>
<keyword evidence="4" id="KW-1185">Reference proteome</keyword>
<dbReference type="Proteomes" id="UP000183200">
    <property type="component" value="Unassembled WGS sequence"/>
</dbReference>
<feature type="domain" description="DUF5977" evidence="2">
    <location>
        <begin position="1077"/>
        <end position="1140"/>
    </location>
</feature>
<evidence type="ECO:0000256" key="1">
    <source>
        <dbReference type="SAM" id="SignalP"/>
    </source>
</evidence>
<reference evidence="4" key="1">
    <citation type="submission" date="2016-10" db="EMBL/GenBank/DDBJ databases">
        <authorList>
            <person name="Varghese N."/>
            <person name="Submissions S."/>
        </authorList>
    </citation>
    <scope>NUCLEOTIDE SEQUENCE [LARGE SCALE GENOMIC DNA]</scope>
    <source>
        <strain evidence="4">DSM 19110</strain>
    </source>
</reference>
<evidence type="ECO:0000313" key="4">
    <source>
        <dbReference type="Proteomes" id="UP000183200"/>
    </source>
</evidence>